<accession>A0A1I7YS48</accession>
<dbReference type="AlphaFoldDB" id="A0A1I7YS48"/>
<evidence type="ECO:0000313" key="1">
    <source>
        <dbReference type="Proteomes" id="UP000095287"/>
    </source>
</evidence>
<proteinExistence type="predicted"/>
<dbReference type="WBParaSite" id="L893_g19153.t1">
    <property type="protein sequence ID" value="L893_g19153.t1"/>
    <property type="gene ID" value="L893_g19153"/>
</dbReference>
<evidence type="ECO:0000313" key="2">
    <source>
        <dbReference type="WBParaSite" id="L893_g19153.t1"/>
    </source>
</evidence>
<keyword evidence="1" id="KW-1185">Reference proteome</keyword>
<dbReference type="Proteomes" id="UP000095287">
    <property type="component" value="Unplaced"/>
</dbReference>
<protein>
    <submittedName>
        <fullName evidence="2">Inorganic diphosphatase</fullName>
    </submittedName>
</protein>
<sequence length="36" mass="4416">MPNYDGIKEMFKRDLKETKVKLSDPFEWDALKEERK</sequence>
<organism evidence="1 2">
    <name type="scientific">Steinernema glaseri</name>
    <dbReference type="NCBI Taxonomy" id="37863"/>
    <lineage>
        <taxon>Eukaryota</taxon>
        <taxon>Metazoa</taxon>
        <taxon>Ecdysozoa</taxon>
        <taxon>Nematoda</taxon>
        <taxon>Chromadorea</taxon>
        <taxon>Rhabditida</taxon>
        <taxon>Tylenchina</taxon>
        <taxon>Panagrolaimomorpha</taxon>
        <taxon>Strongyloidoidea</taxon>
        <taxon>Steinernematidae</taxon>
        <taxon>Steinernema</taxon>
    </lineage>
</organism>
<reference evidence="2" key="1">
    <citation type="submission" date="2016-11" db="UniProtKB">
        <authorList>
            <consortium name="WormBaseParasite"/>
        </authorList>
    </citation>
    <scope>IDENTIFICATION</scope>
</reference>
<name>A0A1I7YS48_9BILA</name>